<evidence type="ECO:0000313" key="2">
    <source>
        <dbReference type="EMBL" id="MDQ0445619.1"/>
    </source>
</evidence>
<organism evidence="2 3">
    <name type="scientific">Methylobacterium aerolatum</name>
    <dbReference type="NCBI Taxonomy" id="418708"/>
    <lineage>
        <taxon>Bacteria</taxon>
        <taxon>Pseudomonadati</taxon>
        <taxon>Pseudomonadota</taxon>
        <taxon>Alphaproteobacteria</taxon>
        <taxon>Hyphomicrobiales</taxon>
        <taxon>Methylobacteriaceae</taxon>
        <taxon>Methylobacterium</taxon>
    </lineage>
</organism>
<dbReference type="RefSeq" id="WP_238205662.1">
    <property type="nucleotide sequence ID" value="NZ_BPQE01000023.1"/>
</dbReference>
<comment type="caution">
    <text evidence="2">The sequence shown here is derived from an EMBL/GenBank/DDBJ whole genome shotgun (WGS) entry which is preliminary data.</text>
</comment>
<reference evidence="2 3" key="1">
    <citation type="submission" date="2023-07" db="EMBL/GenBank/DDBJ databases">
        <title>Genomic Encyclopedia of Type Strains, Phase IV (KMG-IV): sequencing the most valuable type-strain genomes for metagenomic binning, comparative biology and taxonomic classification.</title>
        <authorList>
            <person name="Goeker M."/>
        </authorList>
    </citation>
    <scope>NUCLEOTIDE SEQUENCE [LARGE SCALE GENOMIC DNA]</scope>
    <source>
        <strain evidence="2 3">DSM 19013</strain>
    </source>
</reference>
<dbReference type="EMBL" id="JAUSVP010000001">
    <property type="protein sequence ID" value="MDQ0445619.1"/>
    <property type="molecule type" value="Genomic_DNA"/>
</dbReference>
<name>A0ABU0HVU8_9HYPH</name>
<feature type="region of interest" description="Disordered" evidence="1">
    <location>
        <begin position="20"/>
        <end position="42"/>
    </location>
</feature>
<accession>A0ABU0HVU8</accession>
<protein>
    <submittedName>
        <fullName evidence="2">Uncharacterized protein</fullName>
    </submittedName>
</protein>
<evidence type="ECO:0000313" key="3">
    <source>
        <dbReference type="Proteomes" id="UP001231124"/>
    </source>
</evidence>
<gene>
    <name evidence="2" type="ORF">QO012_000097</name>
</gene>
<dbReference type="Proteomes" id="UP001231124">
    <property type="component" value="Unassembled WGS sequence"/>
</dbReference>
<sequence>MPLDTPLSEDTGRVLALWARGGSASSEKSTKPAADTAKPQTERERLMAAALVEACRGNDALRTFREGLTAQQTGALSPILSELDRIACNVDASDDGFLGSDTPHEKAA</sequence>
<proteinExistence type="predicted"/>
<evidence type="ECO:0000256" key="1">
    <source>
        <dbReference type="SAM" id="MobiDB-lite"/>
    </source>
</evidence>
<keyword evidence="3" id="KW-1185">Reference proteome</keyword>